<evidence type="ECO:0000256" key="1">
    <source>
        <dbReference type="SAM" id="MobiDB-lite"/>
    </source>
</evidence>
<reference evidence="2 3" key="1">
    <citation type="submission" date="2018-10" db="EMBL/GenBank/DDBJ databases">
        <authorList>
            <person name="Li J."/>
        </authorList>
    </citation>
    <scope>NUCLEOTIDE SEQUENCE [LARGE SCALE GENOMIC DNA]</scope>
    <source>
        <strain evidence="2 3">ZD1-4</strain>
    </source>
</reference>
<feature type="compositionally biased region" description="Basic and acidic residues" evidence="1">
    <location>
        <begin position="162"/>
        <end position="181"/>
    </location>
</feature>
<evidence type="ECO:0000313" key="3">
    <source>
        <dbReference type="Proteomes" id="UP000282460"/>
    </source>
</evidence>
<dbReference type="Proteomes" id="UP000282460">
    <property type="component" value="Unassembled WGS sequence"/>
</dbReference>
<evidence type="ECO:0000313" key="2">
    <source>
        <dbReference type="EMBL" id="RLQ81017.1"/>
    </source>
</evidence>
<dbReference type="OrthoDB" id="10016623at2"/>
<name>A0A3L7IS80_9MICO</name>
<feature type="compositionally biased region" description="Pro residues" evidence="1">
    <location>
        <begin position="114"/>
        <end position="132"/>
    </location>
</feature>
<accession>A0A3L7IS80</accession>
<dbReference type="RefSeq" id="WP_121660491.1">
    <property type="nucleotide sequence ID" value="NZ_BMEK01000004.1"/>
</dbReference>
<evidence type="ECO:0008006" key="4">
    <source>
        <dbReference type="Google" id="ProtNLM"/>
    </source>
</evidence>
<proteinExistence type="predicted"/>
<sequence length="181" mass="18597">MTVHTLLNGRRGRLVTLAFGAILAGGALTGCQASPPDLNAETAKQFQSTVLSVTQAVADGDLQDARDTLVAFDAALEKAAADGSVSFARHQRIDAALALVLADVDAALAAQAPAPEPEVVPAPVPEPEPTPEVTPEVTPDPVVPTAPVTDDPGVENGNNGNDNKDKKPKPDKGPKNNKSDD</sequence>
<dbReference type="EMBL" id="RCWJ01000005">
    <property type="protein sequence ID" value="RLQ81017.1"/>
    <property type="molecule type" value="Genomic_DNA"/>
</dbReference>
<feature type="region of interest" description="Disordered" evidence="1">
    <location>
        <begin position="113"/>
        <end position="181"/>
    </location>
</feature>
<organism evidence="2 3">
    <name type="scientific">Mycetocola zhadangensis</name>
    <dbReference type="NCBI Taxonomy" id="1164595"/>
    <lineage>
        <taxon>Bacteria</taxon>
        <taxon>Bacillati</taxon>
        <taxon>Actinomycetota</taxon>
        <taxon>Actinomycetes</taxon>
        <taxon>Micrococcales</taxon>
        <taxon>Microbacteriaceae</taxon>
        <taxon>Mycetocola</taxon>
    </lineage>
</organism>
<dbReference type="AlphaFoldDB" id="A0A3L7IS80"/>
<feature type="compositionally biased region" description="Low complexity" evidence="1">
    <location>
        <begin position="133"/>
        <end position="161"/>
    </location>
</feature>
<protein>
    <recommendedName>
        <fullName evidence="4">Mucin-associated surface protein</fullName>
    </recommendedName>
</protein>
<comment type="caution">
    <text evidence="2">The sequence shown here is derived from an EMBL/GenBank/DDBJ whole genome shotgun (WGS) entry which is preliminary data.</text>
</comment>
<gene>
    <name evidence="2" type="ORF">D9V28_14800</name>
</gene>
<keyword evidence="3" id="KW-1185">Reference proteome</keyword>